<keyword evidence="3" id="KW-0479">Metal-binding</keyword>
<dbReference type="PANTHER" id="PTHR12549">
    <property type="entry name" value="JMJC DOMAIN-CONTAINING HISTONE DEMETHYLATION PROTEIN"/>
    <property type="match status" value="1"/>
</dbReference>
<accession>A0AAV0DCH1</accession>
<dbReference type="PANTHER" id="PTHR12549:SF36">
    <property type="entry name" value="LYSINE-SPECIFIC DEMETHYLASE JMJ25-LIKE"/>
    <property type="match status" value="1"/>
</dbReference>
<evidence type="ECO:0000259" key="10">
    <source>
        <dbReference type="PROSITE" id="PS51667"/>
    </source>
</evidence>
<feature type="compositionally biased region" description="Basic and acidic residues" evidence="7">
    <location>
        <begin position="221"/>
        <end position="230"/>
    </location>
</feature>
<dbReference type="PROSITE" id="PS51667">
    <property type="entry name" value="WRC"/>
    <property type="match status" value="1"/>
</dbReference>
<feature type="compositionally biased region" description="Basic and acidic residues" evidence="7">
    <location>
        <begin position="274"/>
        <end position="290"/>
    </location>
</feature>
<evidence type="ECO:0000259" key="8">
    <source>
        <dbReference type="PROSITE" id="PS50089"/>
    </source>
</evidence>
<evidence type="ECO:0008006" key="13">
    <source>
        <dbReference type="Google" id="ProtNLM"/>
    </source>
</evidence>
<dbReference type="Pfam" id="PF02373">
    <property type="entry name" value="JmjC"/>
    <property type="match status" value="1"/>
</dbReference>
<dbReference type="FunFam" id="2.60.120.650:FF:000033">
    <property type="entry name" value="Transcription factor jumonji (JmjC) domain-containing protein"/>
    <property type="match status" value="1"/>
</dbReference>
<evidence type="ECO:0000256" key="4">
    <source>
        <dbReference type="ARBA" id="ARBA00023242"/>
    </source>
</evidence>
<comment type="caution">
    <text evidence="11">The sequence shown here is derived from an EMBL/GenBank/DDBJ whole genome shotgun (WGS) entry which is preliminary data.</text>
</comment>
<dbReference type="InterPro" id="IPR045109">
    <property type="entry name" value="LSDs-like"/>
</dbReference>
<dbReference type="GO" id="GO:0000785">
    <property type="term" value="C:chromatin"/>
    <property type="evidence" value="ECO:0007669"/>
    <property type="project" value="TreeGrafter"/>
</dbReference>
<reference evidence="11" key="1">
    <citation type="submission" date="2022-07" db="EMBL/GenBank/DDBJ databases">
        <authorList>
            <person name="Macas J."/>
            <person name="Novak P."/>
            <person name="Neumann P."/>
        </authorList>
    </citation>
    <scope>NUCLEOTIDE SEQUENCE</scope>
</reference>
<feature type="domain" description="JmjC" evidence="9">
    <location>
        <begin position="1147"/>
        <end position="1500"/>
    </location>
</feature>
<dbReference type="InterPro" id="IPR001841">
    <property type="entry name" value="Znf_RING"/>
</dbReference>
<dbReference type="CDD" id="cd02208">
    <property type="entry name" value="cupin_RmlC-like"/>
    <property type="match status" value="1"/>
</dbReference>
<feature type="compositionally biased region" description="Basic and acidic residues" evidence="7">
    <location>
        <begin position="7"/>
        <end position="24"/>
    </location>
</feature>
<dbReference type="GO" id="GO:0003712">
    <property type="term" value="F:transcription coregulator activity"/>
    <property type="evidence" value="ECO:0007669"/>
    <property type="project" value="TreeGrafter"/>
</dbReference>
<name>A0AAV0DCH1_9ASTE</name>
<evidence type="ECO:0000313" key="11">
    <source>
        <dbReference type="EMBL" id="CAH9098352.1"/>
    </source>
</evidence>
<feature type="domain" description="WRC" evidence="10">
    <location>
        <begin position="42"/>
        <end position="87"/>
    </location>
</feature>
<sequence length="1556" mass="176101">MGRANNGRHDGKATATEEERNLRDKVAQWDSDQIIKALNMEVPDELRCTKSDGRTWRCSSYRIAGGKLCQKHHLQPYIRNFCRRKENGAHSPASAMSGRATKLSSEIPASTKLRSPVLAVKRRRVGLAEESQQTSPDQLMPKQKRGKMGNAESERGESEKNKKKIHNKGIEEETEEANFAKTLMAMKGQKTERSRKGVKRKGDGDKTVESSDHTESDEDKDGNCHMEKNGSCKHKWLAGRKSIERNTFDEVDNAGNRSKRVNSELNADIKGSGRKRDSSPKREEDQVLEKKVGFEKEGETEVVSQMKVKMCKEKEVNKDVICGDSEDTESDELLKSANKSLSTVCLTKRASKMLQENEAVSMKLVVNDVIYQRRRKKNLIENGCKNVYKNEKDSAVNKGNAVSGNDKSQLVDKEFSARSFEGSRKGHTGLEKSAIKGSKRESLVKMKDAKLRENKEPRIELGEKKGKEDYKDMDGCPSRIEKCVKVINHGNRSGKYNSSGKKDDIPKRKHEKECGIGKDPDEQHTAIGEDADEQHTAKVVVKPVVKGVQNDNLYKNVKKLEMKVILQEGGGQDDDPEDDFDSDLKDEEGNGLIHGDCAAGKKRSHLEGVREIIEKGENANFLDVSGRKDNACPVKFSGKSPQPGILLNRNNKKLYENRSIKAKHAQGKTATCHSYDDDSGSCLRRKKRVREELEIDSFQEKRNGGKSSTSLKKSHEECGGVKPKVDERRKHFSNDDPNDDCQMCHQCMKSDRRVVRCRNACRRRYCAACIRNWYPQMTEETVAEKCPYCRGSCNCKDCLSRRFDHEVYEGAPQNYDEKRSRLKYLVHLLHPFLKKFNADQMAEKEIEANIQGVSLSEIEISVEPCHENERVYCDSCSTSIVDLHRSCPLCSYDLCLTCCREIREGNLGGGDKEIIADDQGSKLTEWRAWENGEIPCPPKEKGGCGNHKLELKHFLAESWVFDTMKKVERLVENIGFFDALQIPKEQCPCFRDQNVDGAQNIRKAASRDSNDNYLYCPSASDIHDGDLDHFQRHWIMGEPVVVRDVLECTSGLSWEPMVMWRAFRKISIKEGTSDLTVTAIDCLDWCEVDINIHMFFKGYAEGRKHKNEWPEMLKLKDWPPSSLFEERLPRHDAEFIRALPYKEYTHPRTGILNMATKLPKGALKPDLGPKTYIAYGFAEELGRGDSVTKLHCDMSDAINVLMHTTEVHLAESQLSKIKRMKKEYDATDLEELFTVGRDKQVAEKEKFQDALLLDAEAGGTTDEAKCAMVIASEKEVIQDDVPLEVKIEADDADKANCVMAIAFEKEVIQDDVPLEVKVEADDTAGSMGVTIDNASLVSPLDGKCVQDEKERQLDSNDVIPSEINENQDGDLSSEEIANGVDITDGGAVWDIFRRQDVKKLEDYLTKHHKEFRHLQCRPLEQVVHPIHDQCFYMNSYHKKKLKEEFGVEPWTFVQKLGEAILIPAGCPHQVRNIKSCIKVAVDFVSPENVGECCRLTEEFRVLPHEHRAKEDKLEVKKMIVHSIRRAVAELEQLQMDCKNNEAKQSSSLGSDSDNSQ</sequence>
<feature type="region of interest" description="Disordered" evidence="7">
    <location>
        <begin position="1"/>
        <end position="24"/>
    </location>
</feature>
<organism evidence="11 12">
    <name type="scientific">Cuscuta epithymum</name>
    <dbReference type="NCBI Taxonomy" id="186058"/>
    <lineage>
        <taxon>Eukaryota</taxon>
        <taxon>Viridiplantae</taxon>
        <taxon>Streptophyta</taxon>
        <taxon>Embryophyta</taxon>
        <taxon>Tracheophyta</taxon>
        <taxon>Spermatophyta</taxon>
        <taxon>Magnoliopsida</taxon>
        <taxon>eudicotyledons</taxon>
        <taxon>Gunneridae</taxon>
        <taxon>Pentapetalae</taxon>
        <taxon>asterids</taxon>
        <taxon>lamiids</taxon>
        <taxon>Solanales</taxon>
        <taxon>Convolvulaceae</taxon>
        <taxon>Cuscuteae</taxon>
        <taxon>Cuscuta</taxon>
        <taxon>Cuscuta subgen. Cuscuta</taxon>
    </lineage>
</organism>
<keyword evidence="5" id="KW-0863">Zinc-finger</keyword>
<feature type="region of interest" description="Disordered" evidence="7">
    <location>
        <begin position="88"/>
        <end position="109"/>
    </location>
</feature>
<evidence type="ECO:0000256" key="7">
    <source>
        <dbReference type="SAM" id="MobiDB-lite"/>
    </source>
</evidence>
<comment type="subcellular location">
    <subcellularLocation>
        <location evidence="1">Nucleus</location>
    </subcellularLocation>
</comment>
<dbReference type="SUPFAM" id="SSF51197">
    <property type="entry name" value="Clavaminate synthase-like"/>
    <property type="match status" value="1"/>
</dbReference>
<dbReference type="PROSITE" id="PS51184">
    <property type="entry name" value="JMJC"/>
    <property type="match status" value="1"/>
</dbReference>
<evidence type="ECO:0000259" key="9">
    <source>
        <dbReference type="PROSITE" id="PS51184"/>
    </source>
</evidence>
<evidence type="ECO:0000256" key="1">
    <source>
        <dbReference type="ARBA" id="ARBA00004123"/>
    </source>
</evidence>
<evidence type="ECO:0000256" key="3">
    <source>
        <dbReference type="ARBA" id="ARBA00022723"/>
    </source>
</evidence>
<comment type="similarity">
    <text evidence="2">Belongs to the JARID1 histone demethylase family.</text>
</comment>
<evidence type="ECO:0000313" key="12">
    <source>
        <dbReference type="Proteomes" id="UP001152523"/>
    </source>
</evidence>
<evidence type="ECO:0000256" key="5">
    <source>
        <dbReference type="PROSITE-ProRule" id="PRU00175"/>
    </source>
</evidence>
<feature type="region of interest" description="Disordered" evidence="7">
    <location>
        <begin position="126"/>
        <end position="290"/>
    </location>
</feature>
<feature type="domain" description="RING-type" evidence="8">
    <location>
        <begin position="741"/>
        <end position="790"/>
    </location>
</feature>
<dbReference type="GO" id="GO:0006357">
    <property type="term" value="P:regulation of transcription by RNA polymerase II"/>
    <property type="evidence" value="ECO:0007669"/>
    <property type="project" value="TreeGrafter"/>
</dbReference>
<feature type="compositionally biased region" description="Polar residues" evidence="7">
    <location>
        <begin position="490"/>
        <end position="499"/>
    </location>
</feature>
<keyword evidence="4" id="KW-0539">Nucleus</keyword>
<dbReference type="Pfam" id="PF08879">
    <property type="entry name" value="WRC"/>
    <property type="match status" value="1"/>
</dbReference>
<keyword evidence="12" id="KW-1185">Reference proteome</keyword>
<feature type="region of interest" description="Disordered" evidence="7">
    <location>
        <begin position="490"/>
        <end position="534"/>
    </location>
</feature>
<feature type="compositionally biased region" description="Basic and acidic residues" evidence="7">
    <location>
        <begin position="189"/>
        <end position="214"/>
    </location>
</feature>
<dbReference type="GO" id="GO:0000118">
    <property type="term" value="C:histone deacetylase complex"/>
    <property type="evidence" value="ECO:0007669"/>
    <property type="project" value="TreeGrafter"/>
</dbReference>
<dbReference type="SMART" id="SM00558">
    <property type="entry name" value="JmjC"/>
    <property type="match status" value="1"/>
</dbReference>
<keyword evidence="5" id="KW-0862">Zinc</keyword>
<comment type="caution">
    <text evidence="6">Lacks conserved residue(s) required for the propagation of feature annotation.</text>
</comment>
<dbReference type="PROSITE" id="PS50089">
    <property type="entry name" value="ZF_RING_2"/>
    <property type="match status" value="1"/>
</dbReference>
<dbReference type="InterPro" id="IPR003347">
    <property type="entry name" value="JmjC_dom"/>
</dbReference>
<evidence type="ECO:0000256" key="2">
    <source>
        <dbReference type="ARBA" id="ARBA00006801"/>
    </source>
</evidence>
<dbReference type="Proteomes" id="UP001152523">
    <property type="component" value="Unassembled WGS sequence"/>
</dbReference>
<feature type="compositionally biased region" description="Basic and acidic residues" evidence="7">
    <location>
        <begin position="500"/>
        <end position="524"/>
    </location>
</feature>
<feature type="region of interest" description="Disordered" evidence="7">
    <location>
        <begin position="697"/>
        <end position="721"/>
    </location>
</feature>
<dbReference type="GO" id="GO:0031490">
    <property type="term" value="F:chromatin DNA binding"/>
    <property type="evidence" value="ECO:0007669"/>
    <property type="project" value="TreeGrafter"/>
</dbReference>
<dbReference type="InterPro" id="IPR014977">
    <property type="entry name" value="WRC_dom"/>
</dbReference>
<protein>
    <recommendedName>
        <fullName evidence="13">Lysine-specific demethylase JMJ25-like</fullName>
    </recommendedName>
</protein>
<gene>
    <name evidence="11" type="ORF">CEPIT_LOCUS14364</name>
</gene>
<dbReference type="EMBL" id="CAMAPF010000099">
    <property type="protein sequence ID" value="CAH9098352.1"/>
    <property type="molecule type" value="Genomic_DNA"/>
</dbReference>
<dbReference type="GO" id="GO:0008270">
    <property type="term" value="F:zinc ion binding"/>
    <property type="evidence" value="ECO:0007669"/>
    <property type="project" value="UniProtKB-KW"/>
</dbReference>
<dbReference type="Gene3D" id="2.60.120.650">
    <property type="entry name" value="Cupin"/>
    <property type="match status" value="2"/>
</dbReference>
<proteinExistence type="inferred from homology"/>
<dbReference type="GO" id="GO:0032454">
    <property type="term" value="F:histone H3K9 demethylase activity"/>
    <property type="evidence" value="ECO:0007669"/>
    <property type="project" value="InterPro"/>
</dbReference>
<evidence type="ECO:0000256" key="6">
    <source>
        <dbReference type="PROSITE-ProRule" id="PRU01002"/>
    </source>
</evidence>